<feature type="transmembrane region" description="Helical" evidence="1">
    <location>
        <begin position="6"/>
        <end position="24"/>
    </location>
</feature>
<keyword evidence="1" id="KW-1133">Transmembrane helix</keyword>
<keyword evidence="1" id="KW-0812">Transmembrane</keyword>
<proteinExistence type="predicted"/>
<keyword evidence="1" id="KW-0472">Membrane</keyword>
<protein>
    <submittedName>
        <fullName evidence="2">Uncharacterized protein</fullName>
    </submittedName>
</protein>
<organism evidence="2 3">
    <name type="scientific">Candidatus Nanoclepta minutus</name>
    <dbReference type="NCBI Taxonomy" id="1940235"/>
    <lineage>
        <taxon>Archaea</taxon>
        <taxon>Nanobdellota</taxon>
        <taxon>Candidatus Nanoclepta</taxon>
    </lineage>
</organism>
<sequence length="228" mass="26526">MRGISWIEFLISFLVFLAVFSMLYSSLYNFQLKLISDSYYIDRFQKFLIASYYYLESKDPNSMGKIFRMFNTSFTSYTFPIIVIPDSAISSCYNCITLYYNYTDESINFLQNVSLEYQTYIIAFFVSSVEDLNVNTSKSEFNCYNYLKLNNSVIKECSFKLIGNSTIKFYPVRRYIYIKGINSFANFSIHNSTIEVARVFSPGSISGETFNFYADELGMVTKKILIIS</sequence>
<dbReference type="Proteomes" id="UP000266622">
    <property type="component" value="Unassembled WGS sequence"/>
</dbReference>
<dbReference type="EMBL" id="MWMI01000003">
    <property type="protein sequence ID" value="RIB35333.1"/>
    <property type="molecule type" value="Genomic_DNA"/>
</dbReference>
<reference evidence="2 3" key="1">
    <citation type="journal article" date="2018" name="Syst. Appl. Microbiol.">
        <title>A new symbiotic nanoarchaeote (Candidatus Nanoclepta minutus) and its host (Zestosphaera tikiterensis gen. nov., sp. nov.) from a New Zealand hot spring.</title>
        <authorList>
            <person name="St John E."/>
            <person name="Liu Y."/>
            <person name="Podar M."/>
            <person name="Stott M.B."/>
            <person name="Meneghin J."/>
            <person name="Chen Z."/>
            <person name="Lagutin K."/>
            <person name="Mitchell K."/>
            <person name="Reysenbach A.L."/>
        </authorList>
    </citation>
    <scope>NUCLEOTIDE SEQUENCE [LARGE SCALE GENOMIC DNA]</scope>
    <source>
        <strain evidence="2">NZ3</strain>
    </source>
</reference>
<evidence type="ECO:0000313" key="3">
    <source>
        <dbReference type="Proteomes" id="UP000266622"/>
    </source>
</evidence>
<name>A0A397WQH0_9ARCH</name>
<gene>
    <name evidence="2" type="ORF">BXU00_02280</name>
</gene>
<evidence type="ECO:0000313" key="2">
    <source>
        <dbReference type="EMBL" id="RIB35333.1"/>
    </source>
</evidence>
<comment type="caution">
    <text evidence="2">The sequence shown here is derived from an EMBL/GenBank/DDBJ whole genome shotgun (WGS) entry which is preliminary data.</text>
</comment>
<accession>A0A397WQH0</accession>
<evidence type="ECO:0000256" key="1">
    <source>
        <dbReference type="SAM" id="Phobius"/>
    </source>
</evidence>
<dbReference type="AlphaFoldDB" id="A0A397WQH0"/>